<feature type="compositionally biased region" description="Basic and acidic residues" evidence="1">
    <location>
        <begin position="10"/>
        <end position="24"/>
    </location>
</feature>
<gene>
    <name evidence="2" type="ORF">LOC62_05G007147</name>
</gene>
<protein>
    <submittedName>
        <fullName evidence="2">Uncharacterized protein</fullName>
    </submittedName>
</protein>
<feature type="compositionally biased region" description="Basic and acidic residues" evidence="1">
    <location>
        <begin position="79"/>
        <end position="93"/>
    </location>
</feature>
<name>A0AAF0YCW3_9TREE</name>
<feature type="region of interest" description="Disordered" evidence="1">
    <location>
        <begin position="1"/>
        <end position="271"/>
    </location>
</feature>
<keyword evidence="3" id="KW-1185">Reference proteome</keyword>
<feature type="compositionally biased region" description="Acidic residues" evidence="1">
    <location>
        <begin position="110"/>
        <end position="120"/>
    </location>
</feature>
<feature type="region of interest" description="Disordered" evidence="1">
    <location>
        <begin position="288"/>
        <end position="308"/>
    </location>
</feature>
<dbReference type="EMBL" id="CP086718">
    <property type="protein sequence ID" value="WOO83627.1"/>
    <property type="molecule type" value="Genomic_DNA"/>
</dbReference>
<evidence type="ECO:0000256" key="1">
    <source>
        <dbReference type="SAM" id="MobiDB-lite"/>
    </source>
</evidence>
<dbReference type="Proteomes" id="UP000827549">
    <property type="component" value="Chromosome 5"/>
</dbReference>
<feature type="compositionally biased region" description="Basic and acidic residues" evidence="1">
    <location>
        <begin position="170"/>
        <end position="180"/>
    </location>
</feature>
<organism evidence="2 3">
    <name type="scientific">Vanrija pseudolonga</name>
    <dbReference type="NCBI Taxonomy" id="143232"/>
    <lineage>
        <taxon>Eukaryota</taxon>
        <taxon>Fungi</taxon>
        <taxon>Dikarya</taxon>
        <taxon>Basidiomycota</taxon>
        <taxon>Agaricomycotina</taxon>
        <taxon>Tremellomycetes</taxon>
        <taxon>Trichosporonales</taxon>
        <taxon>Trichosporonaceae</taxon>
        <taxon>Vanrija</taxon>
    </lineage>
</organism>
<dbReference type="RefSeq" id="XP_062629653.1">
    <property type="nucleotide sequence ID" value="XM_062773669.1"/>
</dbReference>
<accession>A0AAF0YCW3</accession>
<dbReference type="AlphaFoldDB" id="A0AAF0YCW3"/>
<proteinExistence type="predicted"/>
<sequence length="308" mass="33167">MSEPPPSVHKLQDKEEQDTPRRAASEPPPLPAAPNPIGPPAPPAPTATYSMQPRAVVSEPGPGLAAGGNPVSHYVDPYVGRRVDRQREYRPYERYWTQAPTSYERTRLESDDDAHDDTDLDTAGRATPPARVVVLEAEVDPERRVTRQTTSPSHSKSSQAPRSPSPVDHGAIRTEGHPTTDLESETQRAPGQPRSRPMTGSDRATLESYYPMLAQKFGPLPSLPAVVGASSSPDYSRDGSSYSSSSSASGRSPQDRRSPATVPLPGRTEPAPALTLELLSLLEPRLLRDSSGLHRSPAGADPTLRLTS</sequence>
<feature type="compositionally biased region" description="Pro residues" evidence="1">
    <location>
        <begin position="26"/>
        <end position="45"/>
    </location>
</feature>
<reference evidence="2" key="1">
    <citation type="submission" date="2023-10" db="EMBL/GenBank/DDBJ databases">
        <authorList>
            <person name="Noh H."/>
        </authorList>
    </citation>
    <scope>NUCLEOTIDE SEQUENCE</scope>
    <source>
        <strain evidence="2">DUCC4014</strain>
    </source>
</reference>
<feature type="compositionally biased region" description="Low complexity" evidence="1">
    <location>
        <begin position="229"/>
        <end position="252"/>
    </location>
</feature>
<evidence type="ECO:0000313" key="2">
    <source>
        <dbReference type="EMBL" id="WOO83627.1"/>
    </source>
</evidence>
<dbReference type="GeneID" id="87810321"/>
<evidence type="ECO:0000313" key="3">
    <source>
        <dbReference type="Proteomes" id="UP000827549"/>
    </source>
</evidence>
<feature type="compositionally biased region" description="Polar residues" evidence="1">
    <location>
        <begin position="147"/>
        <end position="162"/>
    </location>
</feature>